<dbReference type="Proteomes" id="UP000594903">
    <property type="component" value="Chromosome"/>
</dbReference>
<feature type="transmembrane region" description="Helical" evidence="5">
    <location>
        <begin position="258"/>
        <end position="279"/>
    </location>
</feature>
<accession>A0A378XJA8</accession>
<keyword evidence="2 5" id="KW-0812">Transmembrane</keyword>
<dbReference type="Proteomes" id="UP000254603">
    <property type="component" value="Unassembled WGS sequence"/>
</dbReference>
<dbReference type="STRING" id="1122619.GCA_000373745_00159"/>
<evidence type="ECO:0000259" key="6">
    <source>
        <dbReference type="Pfam" id="PF00892"/>
    </source>
</evidence>
<proteinExistence type="predicted"/>
<keyword evidence="3 5" id="KW-1133">Transmembrane helix</keyword>
<dbReference type="InterPro" id="IPR037185">
    <property type="entry name" value="EmrE-like"/>
</dbReference>
<reference evidence="7 10" key="2">
    <citation type="submission" date="2020-12" db="EMBL/GenBank/DDBJ databases">
        <title>FDA dAtabase for Regulatory Grade micrObial Sequences (FDA-ARGOS): Supporting development and validation of Infectious Disease Dx tests.</title>
        <authorList>
            <person name="Sproer C."/>
            <person name="Gronow S."/>
            <person name="Severitt S."/>
            <person name="Schroder I."/>
            <person name="Tallon L."/>
            <person name="Sadzewicz L."/>
            <person name="Zhao X."/>
            <person name="Boylan J."/>
            <person name="Ott S."/>
            <person name="Bowen H."/>
            <person name="Vavikolanu K."/>
            <person name="Mehta A."/>
            <person name="Aluvathingal J."/>
            <person name="Nadendla S."/>
            <person name="Lowell S."/>
            <person name="Myers T."/>
            <person name="Yan Y."/>
            <person name="Sichtig H."/>
        </authorList>
    </citation>
    <scope>NUCLEOTIDE SEQUENCE [LARGE SCALE GENOMIC DNA]</scope>
    <source>
        <strain evidence="7 10">FDAARGOS_872</strain>
    </source>
</reference>
<dbReference type="Pfam" id="PF00892">
    <property type="entry name" value="EamA"/>
    <property type="match status" value="1"/>
</dbReference>
<evidence type="ECO:0000256" key="5">
    <source>
        <dbReference type="SAM" id="Phobius"/>
    </source>
</evidence>
<evidence type="ECO:0000256" key="4">
    <source>
        <dbReference type="ARBA" id="ARBA00023136"/>
    </source>
</evidence>
<protein>
    <submittedName>
        <fullName evidence="7">DMT family transporter</fullName>
    </submittedName>
    <submittedName>
        <fullName evidence="8">Predicted permease, DMT superfamily</fullName>
    </submittedName>
</protein>
<sequence length="288" mass="31135">MQSLWMVLASFMFALMGAGVKFTGELNVPLALTIIARGLPSVLLIFVWAILTKHSLRPKSFKLHFLRNLFGATALILVFYCYSVLPLGTAATLNYTSSIFIGLWVFIKADEGKRDWFRFLTCLLGFVSVLMVLRPSIHDDQYVAVFLGLCSGVCAAVAMMQLRSLGRLGESTWLTVFYFSVVVTVIGAVSLEWSAVSSVSAQAWVALLAVGLSGMVGQLCITKAYGAGSPILSAVLQYLTIVFAVLMGVLFWEDVPDVLVWLGIAGVIVAGGLSAWATVRQVNKSSST</sequence>
<comment type="subcellular location">
    <subcellularLocation>
        <location evidence="1">Membrane</location>
        <topology evidence="1">Multi-pass membrane protein</topology>
    </subcellularLocation>
</comment>
<evidence type="ECO:0000256" key="3">
    <source>
        <dbReference type="ARBA" id="ARBA00022989"/>
    </source>
</evidence>
<keyword evidence="10" id="KW-1185">Reference proteome</keyword>
<keyword evidence="4 5" id="KW-0472">Membrane</keyword>
<evidence type="ECO:0000256" key="2">
    <source>
        <dbReference type="ARBA" id="ARBA00022692"/>
    </source>
</evidence>
<dbReference type="SUPFAM" id="SSF103481">
    <property type="entry name" value="Multidrug resistance efflux transporter EmrE"/>
    <property type="match status" value="2"/>
</dbReference>
<dbReference type="InterPro" id="IPR000620">
    <property type="entry name" value="EamA_dom"/>
</dbReference>
<evidence type="ECO:0000256" key="1">
    <source>
        <dbReference type="ARBA" id="ARBA00004141"/>
    </source>
</evidence>
<feature type="transmembrane region" description="Helical" evidence="5">
    <location>
        <begin position="119"/>
        <end position="137"/>
    </location>
</feature>
<feature type="domain" description="EamA" evidence="6">
    <location>
        <begin position="144"/>
        <end position="270"/>
    </location>
</feature>
<evidence type="ECO:0000313" key="7">
    <source>
        <dbReference type="EMBL" id="QPT39951.1"/>
    </source>
</evidence>
<dbReference type="PANTHER" id="PTHR22911:SF6">
    <property type="entry name" value="SOLUTE CARRIER FAMILY 35 MEMBER G1"/>
    <property type="match status" value="1"/>
</dbReference>
<feature type="transmembrane region" description="Helical" evidence="5">
    <location>
        <begin position="29"/>
        <end position="51"/>
    </location>
</feature>
<organism evidence="8 9">
    <name type="scientific">Oligella ureolytica</name>
    <dbReference type="NCBI Taxonomy" id="90244"/>
    <lineage>
        <taxon>Bacteria</taxon>
        <taxon>Pseudomonadati</taxon>
        <taxon>Pseudomonadota</taxon>
        <taxon>Betaproteobacteria</taxon>
        <taxon>Burkholderiales</taxon>
        <taxon>Alcaligenaceae</taxon>
        <taxon>Oligella</taxon>
    </lineage>
</organism>
<evidence type="ECO:0000313" key="9">
    <source>
        <dbReference type="Proteomes" id="UP000254603"/>
    </source>
</evidence>
<dbReference type="EMBL" id="CP065725">
    <property type="protein sequence ID" value="QPT39951.1"/>
    <property type="molecule type" value="Genomic_DNA"/>
</dbReference>
<reference evidence="8 9" key="1">
    <citation type="submission" date="2018-06" db="EMBL/GenBank/DDBJ databases">
        <authorList>
            <consortium name="Pathogen Informatics"/>
            <person name="Doyle S."/>
        </authorList>
    </citation>
    <scope>NUCLEOTIDE SEQUENCE [LARGE SCALE GENOMIC DNA]</scope>
    <source>
        <strain evidence="8 9">NCTC11997</strain>
    </source>
</reference>
<evidence type="ECO:0000313" key="10">
    <source>
        <dbReference type="Proteomes" id="UP000594903"/>
    </source>
</evidence>
<feature type="transmembrane region" description="Helical" evidence="5">
    <location>
        <begin position="91"/>
        <end position="107"/>
    </location>
</feature>
<dbReference type="EMBL" id="UGSB01000001">
    <property type="protein sequence ID" value="SUA58100.1"/>
    <property type="molecule type" value="Genomic_DNA"/>
</dbReference>
<feature type="transmembrane region" description="Helical" evidence="5">
    <location>
        <begin position="63"/>
        <end position="85"/>
    </location>
</feature>
<gene>
    <name evidence="7" type="ORF">I6G29_12705</name>
    <name evidence="8" type="ORF">NCTC11997_02615</name>
</gene>
<feature type="transmembrane region" description="Helical" evidence="5">
    <location>
        <begin position="143"/>
        <end position="160"/>
    </location>
</feature>
<feature type="transmembrane region" description="Helical" evidence="5">
    <location>
        <begin position="172"/>
        <end position="191"/>
    </location>
</feature>
<feature type="transmembrane region" description="Helical" evidence="5">
    <location>
        <begin position="203"/>
        <end position="222"/>
    </location>
</feature>
<name>A0A378XJA8_9BURK</name>
<dbReference type="PANTHER" id="PTHR22911">
    <property type="entry name" value="ACYL-MALONYL CONDENSING ENZYME-RELATED"/>
    <property type="match status" value="1"/>
</dbReference>
<dbReference type="OrthoDB" id="8524934at2"/>
<evidence type="ECO:0000313" key="8">
    <source>
        <dbReference type="EMBL" id="SUA58100.1"/>
    </source>
</evidence>
<dbReference type="GO" id="GO:0016020">
    <property type="term" value="C:membrane"/>
    <property type="evidence" value="ECO:0007669"/>
    <property type="project" value="UniProtKB-SubCell"/>
</dbReference>
<feature type="transmembrane region" description="Helical" evidence="5">
    <location>
        <begin position="234"/>
        <end position="252"/>
    </location>
</feature>
<dbReference type="AlphaFoldDB" id="A0A378XJA8"/>
<dbReference type="RefSeq" id="WP_026253508.1">
    <property type="nucleotide sequence ID" value="NZ_CP065725.1"/>
</dbReference>